<dbReference type="PANTHER" id="PTHR34658:SF2">
    <property type="entry name" value="OS01G0151800 PROTEIN"/>
    <property type="match status" value="1"/>
</dbReference>
<keyword evidence="1" id="KW-0812">Transmembrane</keyword>
<proteinExistence type="predicted"/>
<dbReference type="EMBL" id="JARBHA010000008">
    <property type="protein sequence ID" value="KAJ9694669.1"/>
    <property type="molecule type" value="Genomic_DNA"/>
</dbReference>
<keyword evidence="3" id="KW-1185">Reference proteome</keyword>
<reference evidence="2 3" key="1">
    <citation type="journal article" date="2023" name="BMC Biotechnol.">
        <title>Vitis rotundifolia cv Carlos genome sequencing.</title>
        <authorList>
            <person name="Huff M."/>
            <person name="Hulse-Kemp A."/>
            <person name="Scheffler B."/>
            <person name="Youngblood R."/>
            <person name="Simpson S."/>
            <person name="Babiker E."/>
            <person name="Staton M."/>
        </authorList>
    </citation>
    <scope>NUCLEOTIDE SEQUENCE [LARGE SCALE GENOMIC DNA]</scope>
    <source>
        <tissue evidence="2">Leaf</tissue>
    </source>
</reference>
<accession>A0AA38ZTD4</accession>
<keyword evidence="1" id="KW-1133">Transmembrane helix</keyword>
<dbReference type="PANTHER" id="PTHR34658">
    <property type="entry name" value="OS01G0151800 PROTEIN"/>
    <property type="match status" value="1"/>
</dbReference>
<sequence>MSLSFFDSILRLLTSRWPLLLYAAAWTALLSATVAVASFLPEAAFVWAISPSSSFSRACDAEGFIRVPMDLPGEVLCLPAHLFAKFSMDLLVPPVFAAVVVAGSACLVRAMGLWEDDLPR</sequence>
<gene>
    <name evidence="2" type="ORF">PVL29_010238</name>
</gene>
<dbReference type="AlphaFoldDB" id="A0AA38ZTD4"/>
<name>A0AA38ZTD4_VITRO</name>
<keyword evidence="1" id="KW-0472">Membrane</keyword>
<evidence type="ECO:0000313" key="2">
    <source>
        <dbReference type="EMBL" id="KAJ9694669.1"/>
    </source>
</evidence>
<comment type="caution">
    <text evidence="2">The sequence shown here is derived from an EMBL/GenBank/DDBJ whole genome shotgun (WGS) entry which is preliminary data.</text>
</comment>
<organism evidence="2 3">
    <name type="scientific">Vitis rotundifolia</name>
    <name type="common">Muscadine grape</name>
    <dbReference type="NCBI Taxonomy" id="103349"/>
    <lineage>
        <taxon>Eukaryota</taxon>
        <taxon>Viridiplantae</taxon>
        <taxon>Streptophyta</taxon>
        <taxon>Embryophyta</taxon>
        <taxon>Tracheophyta</taxon>
        <taxon>Spermatophyta</taxon>
        <taxon>Magnoliopsida</taxon>
        <taxon>eudicotyledons</taxon>
        <taxon>Gunneridae</taxon>
        <taxon>Pentapetalae</taxon>
        <taxon>rosids</taxon>
        <taxon>Vitales</taxon>
        <taxon>Vitaceae</taxon>
        <taxon>Viteae</taxon>
        <taxon>Vitis</taxon>
    </lineage>
</organism>
<evidence type="ECO:0000256" key="1">
    <source>
        <dbReference type="SAM" id="Phobius"/>
    </source>
</evidence>
<evidence type="ECO:0000313" key="3">
    <source>
        <dbReference type="Proteomes" id="UP001168098"/>
    </source>
</evidence>
<feature type="transmembrane region" description="Helical" evidence="1">
    <location>
        <begin position="95"/>
        <end position="114"/>
    </location>
</feature>
<protein>
    <submittedName>
        <fullName evidence="2">Uncharacterized protein</fullName>
    </submittedName>
</protein>
<dbReference type="Proteomes" id="UP001168098">
    <property type="component" value="Unassembled WGS sequence"/>
</dbReference>